<protein>
    <submittedName>
        <fullName evidence="1">Uncharacterized protein</fullName>
    </submittedName>
</protein>
<sequence>SFVVNYNLDLMGRMDPLDKFSVATTLELGREKAKQKDSGK</sequence>
<organism evidence="1">
    <name type="scientific">marine sediment metagenome</name>
    <dbReference type="NCBI Taxonomy" id="412755"/>
    <lineage>
        <taxon>unclassified sequences</taxon>
        <taxon>metagenomes</taxon>
        <taxon>ecological metagenomes</taxon>
    </lineage>
</organism>
<feature type="non-terminal residue" evidence="1">
    <location>
        <position position="1"/>
    </location>
</feature>
<comment type="caution">
    <text evidence="1">The sequence shown here is derived from an EMBL/GenBank/DDBJ whole genome shotgun (WGS) entry which is preliminary data.</text>
</comment>
<name>X1EP83_9ZZZZ</name>
<reference evidence="1" key="1">
    <citation type="journal article" date="2014" name="Front. Microbiol.">
        <title>High frequency of phylogenetically diverse reductive dehalogenase-homologous genes in deep subseafloor sedimentary metagenomes.</title>
        <authorList>
            <person name="Kawai M."/>
            <person name="Futagami T."/>
            <person name="Toyoda A."/>
            <person name="Takaki Y."/>
            <person name="Nishi S."/>
            <person name="Hori S."/>
            <person name="Arai W."/>
            <person name="Tsubouchi T."/>
            <person name="Morono Y."/>
            <person name="Uchiyama I."/>
            <person name="Ito T."/>
            <person name="Fujiyama A."/>
            <person name="Inagaki F."/>
            <person name="Takami H."/>
        </authorList>
    </citation>
    <scope>NUCLEOTIDE SEQUENCE</scope>
    <source>
        <strain evidence="1">Expedition CK06-06</strain>
    </source>
</reference>
<gene>
    <name evidence="1" type="ORF">S03H2_13126</name>
</gene>
<dbReference type="AlphaFoldDB" id="X1EP83"/>
<proteinExistence type="predicted"/>
<accession>X1EP83</accession>
<dbReference type="EMBL" id="BARU01006666">
    <property type="protein sequence ID" value="GAH35196.1"/>
    <property type="molecule type" value="Genomic_DNA"/>
</dbReference>
<evidence type="ECO:0000313" key="1">
    <source>
        <dbReference type="EMBL" id="GAH35196.1"/>
    </source>
</evidence>